<dbReference type="InterPro" id="IPR036388">
    <property type="entry name" value="WH-like_DNA-bd_sf"/>
</dbReference>
<dbReference type="Gene3D" id="1.10.10.10">
    <property type="entry name" value="Winged helix-like DNA-binding domain superfamily/Winged helix DNA-binding domain"/>
    <property type="match status" value="1"/>
</dbReference>
<keyword evidence="1" id="KW-0812">Transmembrane</keyword>
<gene>
    <name evidence="2" type="ORF">CLW00_12217</name>
</gene>
<dbReference type="EMBL" id="PVTR01000022">
    <property type="protein sequence ID" value="PRY84328.1"/>
    <property type="molecule type" value="Genomic_DNA"/>
</dbReference>
<keyword evidence="1" id="KW-0472">Membrane</keyword>
<dbReference type="OrthoDB" id="1090267at2"/>
<proteinExistence type="predicted"/>
<dbReference type="Proteomes" id="UP000238157">
    <property type="component" value="Unassembled WGS sequence"/>
</dbReference>
<dbReference type="RefSeq" id="WP_106135599.1">
    <property type="nucleotide sequence ID" value="NZ_PVTR01000022.1"/>
</dbReference>
<feature type="transmembrane region" description="Helical" evidence="1">
    <location>
        <begin position="12"/>
        <end position="35"/>
    </location>
</feature>
<protein>
    <recommendedName>
        <fullName evidence="4">HTH luxR-type domain-containing protein</fullName>
    </recommendedName>
</protein>
<sequence>MDFRVNTDTWFVFSVLFIASLLLFIVAYIAIPYFIRKRQLKRIHYKFVWKKNQYEQLEKRTFEREISHLETRNQVLETNLDISIQQMIRSDFNTNQVNAFYAEFEKAYPHFNDTLNKLIPNITSHELKVCSLIRLNLTAKEISRIMNITPESVNKARYRLRKKMALDLKEDLNIFLLTI</sequence>
<dbReference type="GO" id="GO:0003677">
    <property type="term" value="F:DNA binding"/>
    <property type="evidence" value="ECO:0007669"/>
    <property type="project" value="InterPro"/>
</dbReference>
<reference evidence="2 3" key="1">
    <citation type="submission" date="2018-03" db="EMBL/GenBank/DDBJ databases">
        <title>Genomic Encyclopedia of Archaeal and Bacterial Type Strains, Phase II (KMG-II): from individual species to whole genera.</title>
        <authorList>
            <person name="Goeker M."/>
        </authorList>
    </citation>
    <scope>NUCLEOTIDE SEQUENCE [LARGE SCALE GENOMIC DNA]</scope>
    <source>
        <strain evidence="2 3">DSM 27929</strain>
    </source>
</reference>
<evidence type="ECO:0000256" key="1">
    <source>
        <dbReference type="SAM" id="Phobius"/>
    </source>
</evidence>
<dbReference type="GO" id="GO:0006355">
    <property type="term" value="P:regulation of DNA-templated transcription"/>
    <property type="evidence" value="ECO:0007669"/>
    <property type="project" value="InterPro"/>
</dbReference>
<evidence type="ECO:0008006" key="4">
    <source>
        <dbReference type="Google" id="ProtNLM"/>
    </source>
</evidence>
<evidence type="ECO:0000313" key="2">
    <source>
        <dbReference type="EMBL" id="PRY84328.1"/>
    </source>
</evidence>
<comment type="caution">
    <text evidence="2">The sequence shown here is derived from an EMBL/GenBank/DDBJ whole genome shotgun (WGS) entry which is preliminary data.</text>
</comment>
<name>A0A2T0WCA3_9BACT</name>
<keyword evidence="3" id="KW-1185">Reference proteome</keyword>
<dbReference type="AlphaFoldDB" id="A0A2T0WCA3"/>
<evidence type="ECO:0000313" key="3">
    <source>
        <dbReference type="Proteomes" id="UP000238157"/>
    </source>
</evidence>
<dbReference type="SUPFAM" id="SSF46894">
    <property type="entry name" value="C-terminal effector domain of the bipartite response regulators"/>
    <property type="match status" value="1"/>
</dbReference>
<accession>A0A2T0WCA3</accession>
<keyword evidence="1" id="KW-1133">Transmembrane helix</keyword>
<dbReference type="InterPro" id="IPR016032">
    <property type="entry name" value="Sig_transdc_resp-reg_C-effctor"/>
</dbReference>
<organism evidence="2 3">
    <name type="scientific">Mongoliibacter ruber</name>
    <dbReference type="NCBI Taxonomy" id="1750599"/>
    <lineage>
        <taxon>Bacteria</taxon>
        <taxon>Pseudomonadati</taxon>
        <taxon>Bacteroidota</taxon>
        <taxon>Cytophagia</taxon>
        <taxon>Cytophagales</taxon>
        <taxon>Cyclobacteriaceae</taxon>
        <taxon>Mongoliibacter</taxon>
    </lineage>
</organism>